<evidence type="ECO:0000256" key="1">
    <source>
        <dbReference type="ARBA" id="ARBA00004651"/>
    </source>
</evidence>
<dbReference type="PANTHER" id="PTHR30151:SF19">
    <property type="entry name" value="ABC TRANSPORTER PERMEASE"/>
    <property type="match status" value="1"/>
</dbReference>
<feature type="domain" description="ABC transmembrane type-1" evidence="8">
    <location>
        <begin position="61"/>
        <end position="241"/>
    </location>
</feature>
<dbReference type="AlphaFoldDB" id="A0A7I8DBD4"/>
<keyword evidence="2 7" id="KW-0813">Transport</keyword>
<evidence type="ECO:0000256" key="4">
    <source>
        <dbReference type="ARBA" id="ARBA00022692"/>
    </source>
</evidence>
<dbReference type="KEGG" id="eff:skT53_11310"/>
<dbReference type="RefSeq" id="WP_200760179.1">
    <property type="nucleotide sequence ID" value="NZ_AP023366.1"/>
</dbReference>
<keyword evidence="6 7" id="KW-0472">Membrane</keyword>
<protein>
    <recommendedName>
        <fullName evidence="8">ABC transmembrane type-1 domain-containing protein</fullName>
    </recommendedName>
</protein>
<sequence>MRNERLTRITVRILIVLLPLLLFEVLVRMRILDPFTFIPFTEMIRTMGKLLMTQQFVSDSIIPTAGEAMASFISAAVIGILFGIVLWRSDSLYHTVQPYLMLFYAVPVFAIYPVFISLFGTGPLPVIIVGFLFAVVTVITNTAIGFRETKNVFIKVGKSLNLNFRQMLFHVYIPAAWPYIFTGLKLALAYSIIGVVATEFILSTRGLGHSIAFAYNNFDLKGMYGGILLVIAIILVVNTILGYFESALYNRNMKGH</sequence>
<dbReference type="Proteomes" id="UP000593802">
    <property type="component" value="Chromosome"/>
</dbReference>
<dbReference type="GO" id="GO:0005886">
    <property type="term" value="C:plasma membrane"/>
    <property type="evidence" value="ECO:0007669"/>
    <property type="project" value="UniProtKB-SubCell"/>
</dbReference>
<keyword evidence="10" id="KW-1185">Reference proteome</keyword>
<dbReference type="SUPFAM" id="SSF161098">
    <property type="entry name" value="MetI-like"/>
    <property type="match status" value="1"/>
</dbReference>
<dbReference type="PANTHER" id="PTHR30151">
    <property type="entry name" value="ALKANE SULFONATE ABC TRANSPORTER-RELATED, MEMBRANE SUBUNIT"/>
    <property type="match status" value="1"/>
</dbReference>
<reference evidence="9 10" key="1">
    <citation type="submission" date="2020-08" db="EMBL/GenBank/DDBJ databases">
        <title>Complete Genome Sequence of Effusibacillus dendaii Strain skT53, Isolated from Farmland soil.</title>
        <authorList>
            <person name="Konishi T."/>
            <person name="Kawasaki H."/>
        </authorList>
    </citation>
    <scope>NUCLEOTIDE SEQUENCE [LARGE SCALE GENOMIC DNA]</scope>
    <source>
        <strain evidence="10">skT53</strain>
    </source>
</reference>
<comment type="subcellular location">
    <subcellularLocation>
        <location evidence="1 7">Cell membrane</location>
        <topology evidence="1 7">Multi-pass membrane protein</topology>
    </subcellularLocation>
</comment>
<keyword evidence="5 7" id="KW-1133">Transmembrane helix</keyword>
<feature type="transmembrane region" description="Helical" evidence="7">
    <location>
        <begin position="99"/>
        <end position="120"/>
    </location>
</feature>
<evidence type="ECO:0000256" key="6">
    <source>
        <dbReference type="ARBA" id="ARBA00023136"/>
    </source>
</evidence>
<organism evidence="9 10">
    <name type="scientific">Effusibacillus dendaii</name>
    <dbReference type="NCBI Taxonomy" id="2743772"/>
    <lineage>
        <taxon>Bacteria</taxon>
        <taxon>Bacillati</taxon>
        <taxon>Bacillota</taxon>
        <taxon>Bacilli</taxon>
        <taxon>Bacillales</taxon>
        <taxon>Alicyclobacillaceae</taxon>
        <taxon>Effusibacillus</taxon>
    </lineage>
</organism>
<dbReference type="CDD" id="cd06261">
    <property type="entry name" value="TM_PBP2"/>
    <property type="match status" value="1"/>
</dbReference>
<dbReference type="PROSITE" id="PS50928">
    <property type="entry name" value="ABC_TM1"/>
    <property type="match status" value="1"/>
</dbReference>
<name>A0A7I8DBD4_9BACL</name>
<feature type="transmembrane region" description="Helical" evidence="7">
    <location>
        <begin position="12"/>
        <end position="31"/>
    </location>
</feature>
<comment type="similarity">
    <text evidence="7">Belongs to the binding-protein-dependent transport system permease family.</text>
</comment>
<dbReference type="EMBL" id="AP023366">
    <property type="protein sequence ID" value="BCJ86146.1"/>
    <property type="molecule type" value="Genomic_DNA"/>
</dbReference>
<accession>A0A7I8DBD4</accession>
<evidence type="ECO:0000313" key="9">
    <source>
        <dbReference type="EMBL" id="BCJ86146.1"/>
    </source>
</evidence>
<feature type="transmembrane region" description="Helical" evidence="7">
    <location>
        <begin position="167"/>
        <end position="193"/>
    </location>
</feature>
<gene>
    <name evidence="9" type="ORF">skT53_11310</name>
</gene>
<feature type="transmembrane region" description="Helical" evidence="7">
    <location>
        <begin position="223"/>
        <end position="244"/>
    </location>
</feature>
<feature type="transmembrane region" description="Helical" evidence="7">
    <location>
        <begin position="126"/>
        <end position="146"/>
    </location>
</feature>
<feature type="transmembrane region" description="Helical" evidence="7">
    <location>
        <begin position="68"/>
        <end position="87"/>
    </location>
</feature>
<evidence type="ECO:0000313" key="10">
    <source>
        <dbReference type="Proteomes" id="UP000593802"/>
    </source>
</evidence>
<evidence type="ECO:0000256" key="7">
    <source>
        <dbReference type="RuleBase" id="RU363032"/>
    </source>
</evidence>
<dbReference type="InterPro" id="IPR000515">
    <property type="entry name" value="MetI-like"/>
</dbReference>
<evidence type="ECO:0000259" key="8">
    <source>
        <dbReference type="PROSITE" id="PS50928"/>
    </source>
</evidence>
<evidence type="ECO:0000256" key="3">
    <source>
        <dbReference type="ARBA" id="ARBA00022475"/>
    </source>
</evidence>
<evidence type="ECO:0000256" key="5">
    <source>
        <dbReference type="ARBA" id="ARBA00022989"/>
    </source>
</evidence>
<dbReference type="Gene3D" id="1.10.3720.10">
    <property type="entry name" value="MetI-like"/>
    <property type="match status" value="1"/>
</dbReference>
<dbReference type="GO" id="GO:0055085">
    <property type="term" value="P:transmembrane transport"/>
    <property type="evidence" value="ECO:0007669"/>
    <property type="project" value="InterPro"/>
</dbReference>
<keyword evidence="3" id="KW-1003">Cell membrane</keyword>
<proteinExistence type="inferred from homology"/>
<dbReference type="InterPro" id="IPR035906">
    <property type="entry name" value="MetI-like_sf"/>
</dbReference>
<evidence type="ECO:0000256" key="2">
    <source>
        <dbReference type="ARBA" id="ARBA00022448"/>
    </source>
</evidence>
<dbReference type="Pfam" id="PF00528">
    <property type="entry name" value="BPD_transp_1"/>
    <property type="match status" value="1"/>
</dbReference>
<keyword evidence="4 7" id="KW-0812">Transmembrane</keyword>